<sequence length="240" mass="24724">MIARKIPRPIARVGKARVAISAKMVVAFGRLANKAALDSLSVIGKLPPDAALARLKTLDAAAGELAEMITAAEDAASDLQGAADILEGKEAEGGAAATLTAVAAAGAMDFAKRLDPAGDFGAVVDTVEALRAAQQALSVSVTSARKRLGETRKAAAHAAECAIAHPASDPGAILGRFTCSTVTQSLIDRALAEGRSDAAIRQIADEAVRARLNSARKEKRSKQEVITAQIEREAAAAWPQ</sequence>
<keyword evidence="2" id="KW-1185">Reference proteome</keyword>
<organism evidence="1 2">
    <name type="scientific">Paracoccus broussonetiae</name>
    <dbReference type="NCBI Taxonomy" id="3075834"/>
    <lineage>
        <taxon>Bacteria</taxon>
        <taxon>Pseudomonadati</taxon>
        <taxon>Pseudomonadota</taxon>
        <taxon>Alphaproteobacteria</taxon>
        <taxon>Rhodobacterales</taxon>
        <taxon>Paracoccaceae</taxon>
        <taxon>Paracoccus</taxon>
    </lineage>
</organism>
<dbReference type="RefSeq" id="WP_311757440.1">
    <property type="nucleotide sequence ID" value="NZ_JAVRQI010000001.1"/>
</dbReference>
<dbReference type="Proteomes" id="UP001251085">
    <property type="component" value="Unassembled WGS sequence"/>
</dbReference>
<evidence type="ECO:0000313" key="2">
    <source>
        <dbReference type="Proteomes" id="UP001251085"/>
    </source>
</evidence>
<comment type="caution">
    <text evidence="1">The sequence shown here is derived from an EMBL/GenBank/DDBJ whole genome shotgun (WGS) entry which is preliminary data.</text>
</comment>
<name>A0ABU3E7Y8_9RHOB</name>
<reference evidence="2" key="1">
    <citation type="submission" date="2023-07" db="EMBL/GenBank/DDBJ databases">
        <title>Characterization of two Paracoccaceae strains isolated from Phycosphere and proposal of Xinfangfangia lacusdiani sp. nov.</title>
        <authorList>
            <person name="Deng Y."/>
            <person name="Zhang Y.Q."/>
        </authorList>
    </citation>
    <scope>NUCLEOTIDE SEQUENCE [LARGE SCALE GENOMIC DNA]</scope>
    <source>
        <strain evidence="2">CPCC 101403</strain>
    </source>
</reference>
<evidence type="ECO:0000313" key="1">
    <source>
        <dbReference type="EMBL" id="MDT1060327.1"/>
    </source>
</evidence>
<gene>
    <name evidence="1" type="ORF">RM190_00575</name>
</gene>
<dbReference type="EMBL" id="JAVRQI010000001">
    <property type="protein sequence ID" value="MDT1060327.1"/>
    <property type="molecule type" value="Genomic_DNA"/>
</dbReference>
<protein>
    <submittedName>
        <fullName evidence="1">Uncharacterized protein</fullName>
    </submittedName>
</protein>
<accession>A0ABU3E7Y8</accession>
<proteinExistence type="predicted"/>